<comment type="caution">
    <text evidence="2">The sequence shown here is derived from an EMBL/GenBank/DDBJ whole genome shotgun (WGS) entry which is preliminary data.</text>
</comment>
<reference evidence="2" key="1">
    <citation type="journal article" date="2022" name="bioRxiv">
        <title>Sequencing and chromosome-scale assembly of the giantPleurodeles waltlgenome.</title>
        <authorList>
            <person name="Brown T."/>
            <person name="Elewa A."/>
            <person name="Iarovenko S."/>
            <person name="Subramanian E."/>
            <person name="Araus A.J."/>
            <person name="Petzold A."/>
            <person name="Susuki M."/>
            <person name="Suzuki K.-i.T."/>
            <person name="Hayashi T."/>
            <person name="Toyoda A."/>
            <person name="Oliveira C."/>
            <person name="Osipova E."/>
            <person name="Leigh N.D."/>
            <person name="Simon A."/>
            <person name="Yun M.H."/>
        </authorList>
    </citation>
    <scope>NUCLEOTIDE SEQUENCE</scope>
    <source>
        <strain evidence="2">20211129_DDA</strain>
        <tissue evidence="2">Liver</tissue>
    </source>
</reference>
<evidence type="ECO:0000256" key="1">
    <source>
        <dbReference type="SAM" id="MobiDB-lite"/>
    </source>
</evidence>
<feature type="compositionally biased region" description="Basic and acidic residues" evidence="1">
    <location>
        <begin position="35"/>
        <end position="45"/>
    </location>
</feature>
<name>A0AAV7LG14_PLEWA</name>
<protein>
    <submittedName>
        <fullName evidence="2">Uncharacterized protein</fullName>
    </submittedName>
</protein>
<evidence type="ECO:0000313" key="2">
    <source>
        <dbReference type="EMBL" id="KAJ1090601.1"/>
    </source>
</evidence>
<gene>
    <name evidence="2" type="ORF">NDU88_003731</name>
</gene>
<keyword evidence="3" id="KW-1185">Reference proteome</keyword>
<proteinExistence type="predicted"/>
<feature type="compositionally biased region" description="Low complexity" evidence="1">
    <location>
        <begin position="1"/>
        <end position="12"/>
    </location>
</feature>
<sequence length="212" mass="22178">MAPRQGQNGTQPTQPPGTELPTNQKCPAGRPPRHRLFEEAEDRQVSSRAAGHGATQSPPVRAEPRRPSVSPGGAAPADHARPPGQNHGAPALPQRQGTRADPTADPALGGQRRPLQLPKTPQESPRPEGRTAGPRGRESARPPAPRAAEPGSPKPAADSPHRATAPVRGGAQGSNRLHSRRRRRVTAPAGEMSYLGPKPGRAPLSDGHLAEG</sequence>
<feature type="region of interest" description="Disordered" evidence="1">
    <location>
        <begin position="1"/>
        <end position="212"/>
    </location>
</feature>
<dbReference type="Proteomes" id="UP001066276">
    <property type="component" value="Chromosome 11"/>
</dbReference>
<accession>A0AAV7LG14</accession>
<evidence type="ECO:0000313" key="3">
    <source>
        <dbReference type="Proteomes" id="UP001066276"/>
    </source>
</evidence>
<dbReference type="AlphaFoldDB" id="A0AAV7LG14"/>
<dbReference type="EMBL" id="JANPWB010000015">
    <property type="protein sequence ID" value="KAJ1090601.1"/>
    <property type="molecule type" value="Genomic_DNA"/>
</dbReference>
<organism evidence="2 3">
    <name type="scientific">Pleurodeles waltl</name>
    <name type="common">Iberian ribbed newt</name>
    <dbReference type="NCBI Taxonomy" id="8319"/>
    <lineage>
        <taxon>Eukaryota</taxon>
        <taxon>Metazoa</taxon>
        <taxon>Chordata</taxon>
        <taxon>Craniata</taxon>
        <taxon>Vertebrata</taxon>
        <taxon>Euteleostomi</taxon>
        <taxon>Amphibia</taxon>
        <taxon>Batrachia</taxon>
        <taxon>Caudata</taxon>
        <taxon>Salamandroidea</taxon>
        <taxon>Salamandridae</taxon>
        <taxon>Pleurodelinae</taxon>
        <taxon>Pleurodeles</taxon>
    </lineage>
</organism>
<feature type="compositionally biased region" description="Basic and acidic residues" evidence="1">
    <location>
        <begin position="125"/>
        <end position="140"/>
    </location>
</feature>